<protein>
    <submittedName>
        <fullName evidence="1">Uncharacterized protein</fullName>
    </submittedName>
</protein>
<evidence type="ECO:0000313" key="3">
    <source>
        <dbReference type="Proteomes" id="UP000475325"/>
    </source>
</evidence>
<evidence type="ECO:0000313" key="2">
    <source>
        <dbReference type="EMBL" id="KAF3139195.1"/>
    </source>
</evidence>
<dbReference type="EMBL" id="WIQW01000099">
    <property type="protein sequence ID" value="KAF3084325.1"/>
    <property type="molecule type" value="Genomic_DNA"/>
</dbReference>
<name>A0A7C8J747_ORBOL</name>
<dbReference type="AlphaFoldDB" id="A0A7C8J747"/>
<gene>
    <name evidence="1" type="ORF">TWF102_011970</name>
    <name evidence="2" type="ORF">TWF703_004135</name>
</gene>
<evidence type="ECO:0000313" key="4">
    <source>
        <dbReference type="Proteomes" id="UP000480548"/>
    </source>
</evidence>
<sequence length="175" mass="20573">MVHPLIGRDTIEPQNSRRADNIETLRQWTEMVRGIERNMAAELNNKFARRNTCQLLPVLTSRRGEGGVFLYQAPEYFPATVAEFLNMSVERVIYLLNFYDLQIWDFVGDPSDEKLRQLEFTPAEISSNYIRYLKEISRAIRVEFPKLQSRRLEEIRALQANQPKGLDLQYWASFN</sequence>
<proteinExistence type="predicted"/>
<dbReference type="Proteomes" id="UP000475325">
    <property type="component" value="Unassembled WGS sequence"/>
</dbReference>
<organism evidence="1 3">
    <name type="scientific">Orbilia oligospora</name>
    <name type="common">Nematode-trapping fungus</name>
    <name type="synonym">Arthrobotrys oligospora</name>
    <dbReference type="NCBI Taxonomy" id="2813651"/>
    <lineage>
        <taxon>Eukaryota</taxon>
        <taxon>Fungi</taxon>
        <taxon>Dikarya</taxon>
        <taxon>Ascomycota</taxon>
        <taxon>Pezizomycotina</taxon>
        <taxon>Orbiliomycetes</taxon>
        <taxon>Orbiliales</taxon>
        <taxon>Orbiliaceae</taxon>
        <taxon>Orbilia</taxon>
    </lineage>
</organism>
<dbReference type="Proteomes" id="UP000480548">
    <property type="component" value="Unassembled WGS sequence"/>
</dbReference>
<comment type="caution">
    <text evidence="1">The sequence shown here is derived from an EMBL/GenBank/DDBJ whole genome shotgun (WGS) entry which is preliminary data.</text>
</comment>
<reference evidence="3 4" key="1">
    <citation type="submission" date="2019-06" db="EMBL/GenBank/DDBJ databases">
        <authorList>
            <person name="Palmer J.M."/>
        </authorList>
    </citation>
    <scope>NUCLEOTIDE SEQUENCE [LARGE SCALE GENOMIC DNA]</scope>
    <source>
        <strain evidence="1 3">TWF102</strain>
        <strain evidence="2 4">TWF703</strain>
    </source>
</reference>
<accession>A0A7C8J747</accession>
<evidence type="ECO:0000313" key="1">
    <source>
        <dbReference type="EMBL" id="KAF3084325.1"/>
    </source>
</evidence>
<dbReference type="EMBL" id="WIQZ01000020">
    <property type="protein sequence ID" value="KAF3139195.1"/>
    <property type="molecule type" value="Genomic_DNA"/>
</dbReference>